<evidence type="ECO:0000259" key="13">
    <source>
        <dbReference type="PROSITE" id="PS51193"/>
    </source>
</evidence>
<keyword evidence="5" id="KW-0808">Transferase</keyword>
<feature type="compositionally biased region" description="Basic and acidic residues" evidence="12">
    <location>
        <begin position="544"/>
        <end position="555"/>
    </location>
</feature>
<dbReference type="AlphaFoldDB" id="A0A2A2JUY0"/>
<evidence type="ECO:0000256" key="5">
    <source>
        <dbReference type="ARBA" id="ARBA00022679"/>
    </source>
</evidence>
<evidence type="ECO:0000313" key="14">
    <source>
        <dbReference type="EMBL" id="PAV65481.1"/>
    </source>
</evidence>
<dbReference type="InterPro" id="IPR027417">
    <property type="entry name" value="P-loop_NTPase"/>
</dbReference>
<dbReference type="Gene3D" id="1.10.10.390">
    <property type="match status" value="1"/>
</dbReference>
<proteinExistence type="inferred from homology"/>
<feature type="domain" description="Helicase ATP-binding" evidence="13">
    <location>
        <begin position="375"/>
        <end position="646"/>
    </location>
</feature>
<dbReference type="GO" id="GO:0005524">
    <property type="term" value="F:ATP binding"/>
    <property type="evidence" value="ECO:0007669"/>
    <property type="project" value="UniProtKB-KW"/>
</dbReference>
<dbReference type="GO" id="GO:0003677">
    <property type="term" value="F:DNA binding"/>
    <property type="evidence" value="ECO:0007669"/>
    <property type="project" value="InterPro"/>
</dbReference>
<dbReference type="Pfam" id="PF21183">
    <property type="entry name" value="HAT1_C"/>
    <property type="match status" value="1"/>
</dbReference>
<dbReference type="InterPro" id="IPR016181">
    <property type="entry name" value="Acyl_CoA_acyltransferase"/>
</dbReference>
<evidence type="ECO:0000256" key="11">
    <source>
        <dbReference type="ARBA" id="ARBA00048017"/>
    </source>
</evidence>
<feature type="compositionally biased region" description="Acidic residues" evidence="12">
    <location>
        <begin position="528"/>
        <end position="543"/>
    </location>
</feature>
<dbReference type="InterPro" id="IPR006554">
    <property type="entry name" value="Helicase-like_DEXD_c2"/>
</dbReference>
<dbReference type="InterPro" id="IPR014013">
    <property type="entry name" value="Helic_SF1/SF2_ATP-bd_DinG/Rad3"/>
</dbReference>
<evidence type="ECO:0000256" key="9">
    <source>
        <dbReference type="ARBA" id="ARBA00023242"/>
    </source>
</evidence>
<dbReference type="Pfam" id="PF10394">
    <property type="entry name" value="Hat1_N"/>
    <property type="match status" value="1"/>
</dbReference>
<evidence type="ECO:0000256" key="7">
    <source>
        <dbReference type="ARBA" id="ARBA00022801"/>
    </source>
</evidence>
<dbReference type="Proteomes" id="UP000218231">
    <property type="component" value="Unassembled WGS sequence"/>
</dbReference>
<keyword evidence="15" id="KW-1185">Reference proteome</keyword>
<organism evidence="14 15">
    <name type="scientific">Diploscapter pachys</name>
    <dbReference type="NCBI Taxonomy" id="2018661"/>
    <lineage>
        <taxon>Eukaryota</taxon>
        <taxon>Metazoa</taxon>
        <taxon>Ecdysozoa</taxon>
        <taxon>Nematoda</taxon>
        <taxon>Chromadorea</taxon>
        <taxon>Rhabditida</taxon>
        <taxon>Rhabditina</taxon>
        <taxon>Rhabditomorpha</taxon>
        <taxon>Rhabditoidea</taxon>
        <taxon>Rhabditidae</taxon>
        <taxon>Diploscapter</taxon>
    </lineage>
</organism>
<dbReference type="OrthoDB" id="10253098at2759"/>
<dbReference type="Gene3D" id="3.40.630.30">
    <property type="match status" value="1"/>
</dbReference>
<dbReference type="EMBL" id="LIAE01010206">
    <property type="protein sequence ID" value="PAV65481.1"/>
    <property type="molecule type" value="Genomic_DNA"/>
</dbReference>
<keyword evidence="10" id="KW-0012">Acyltransferase</keyword>
<dbReference type="InterPro" id="IPR048776">
    <property type="entry name" value="HAT1_C"/>
</dbReference>
<evidence type="ECO:0000313" key="15">
    <source>
        <dbReference type="Proteomes" id="UP000218231"/>
    </source>
</evidence>
<evidence type="ECO:0000256" key="10">
    <source>
        <dbReference type="ARBA" id="ARBA00023315"/>
    </source>
</evidence>
<dbReference type="SUPFAM" id="SSF55729">
    <property type="entry name" value="Acyl-CoA N-acyltransferases (Nat)"/>
    <property type="match status" value="1"/>
</dbReference>
<accession>A0A2A2JUY0</accession>
<dbReference type="InterPro" id="IPR037113">
    <property type="entry name" value="Hat1_N_sf"/>
</dbReference>
<dbReference type="Gene3D" id="3.90.360.10">
    <property type="entry name" value="Histone acetyl transferase 1 (HAT1), N-terminal domain"/>
    <property type="match status" value="1"/>
</dbReference>
<evidence type="ECO:0000256" key="12">
    <source>
        <dbReference type="SAM" id="MobiDB-lite"/>
    </source>
</evidence>
<comment type="similarity">
    <text evidence="2">Belongs to the HAT1 family.</text>
</comment>
<dbReference type="GO" id="GO:0003678">
    <property type="term" value="F:DNA helicase activity"/>
    <property type="evidence" value="ECO:0007669"/>
    <property type="project" value="InterPro"/>
</dbReference>
<sequence length="646" mass="75817">MVVMEFEDVKRDLASDRDERFIVLGQDAVSIRFVENPQTMREQPVHHPEFVHQHFGEKETIFGYEDLKVNLYYSLATMHIFTEISFKSDISSVDKDLKPDDIVTKLKDQLPKEHMDCMSTSDSAFSDQLAIQKKFKPFGELVHKFEAGGKKFELYYVTKSTREFDLYLARVQTCALWYIDAADYTDNTEHQWMHYFLHECRLSDDGDGAKIYPLAGYMTLYKFYSHPHRFRLRVAQIMLLPQYRQSGLGAKFFQSALNHIYTIDDVIDITAEDPADAFIYLRDYVDCLNCETLSEFAPEKLKQGFSNEMAVAARNKFKIFKKQARRVYEILRLKHTSPTEMKDYRIDVKRRLVKPLNKDDRDWRKLQKALNEQDYLQVVSTQLTPEQKKQKLAQLFEQEIEAYKLVLDRMEQYPKVGIFESPTGTGKSLSVLCATLTWLTNEEKKKKAELEAKKKQIRKIEENDDGDWIEAHKKKQAVEREMAELQEEIDRNLQIQQKVEEAERSDKQIEDRSTAKRKFQENSSDFDRPDDDVAPPEDYNSDDEEKKEGREQRGEEQEELAARKIIYASRTHSQLQQLVDEVVKTNFTPRIVTIASRSALCANDEVKKLKHNHLINEKCMELRKNKDSGEKRQKNDENKARFSSFL</sequence>
<feature type="region of interest" description="Disordered" evidence="12">
    <location>
        <begin position="625"/>
        <end position="646"/>
    </location>
</feature>
<feature type="region of interest" description="Disordered" evidence="12">
    <location>
        <begin position="496"/>
        <end position="558"/>
    </location>
</feature>
<keyword evidence="9" id="KW-0539">Nucleus</keyword>
<dbReference type="InterPro" id="IPR013523">
    <property type="entry name" value="Hist_AcTrfase_HAT1_C"/>
</dbReference>
<name>A0A2A2JUY0_9BILA</name>
<dbReference type="GO" id="GO:0031509">
    <property type="term" value="P:subtelomeric heterochromatin formation"/>
    <property type="evidence" value="ECO:0007669"/>
    <property type="project" value="InterPro"/>
</dbReference>
<gene>
    <name evidence="14" type="ORF">WR25_24034</name>
</gene>
<dbReference type="GO" id="GO:0016818">
    <property type="term" value="F:hydrolase activity, acting on acid anhydrides, in phosphorus-containing anhydrides"/>
    <property type="evidence" value="ECO:0007669"/>
    <property type="project" value="InterPro"/>
</dbReference>
<keyword evidence="7" id="KW-0378">Hydrolase</keyword>
<comment type="subcellular location">
    <subcellularLocation>
        <location evidence="1">Nucleus</location>
    </subcellularLocation>
</comment>
<dbReference type="GO" id="GO:0000781">
    <property type="term" value="C:chromosome, telomeric region"/>
    <property type="evidence" value="ECO:0007669"/>
    <property type="project" value="GOC"/>
</dbReference>
<dbReference type="Pfam" id="PF06733">
    <property type="entry name" value="DEAD_2"/>
    <property type="match status" value="1"/>
</dbReference>
<dbReference type="SMART" id="SM00488">
    <property type="entry name" value="DEXDc2"/>
    <property type="match status" value="1"/>
</dbReference>
<dbReference type="InterPro" id="IPR017380">
    <property type="entry name" value="Hist_AcTrfase_B-typ_cat-su"/>
</dbReference>
<evidence type="ECO:0000256" key="3">
    <source>
        <dbReference type="ARBA" id="ARBA00013184"/>
    </source>
</evidence>
<evidence type="ECO:0000256" key="1">
    <source>
        <dbReference type="ARBA" id="ARBA00004123"/>
    </source>
</evidence>
<comment type="caution">
    <text evidence="14">The sequence shown here is derived from an EMBL/GenBank/DDBJ whole genome shotgun (WGS) entry which is preliminary data.</text>
</comment>
<dbReference type="Gene3D" id="3.40.50.300">
    <property type="entry name" value="P-loop containing nucleotide triphosphate hydrolases"/>
    <property type="match status" value="2"/>
</dbReference>
<evidence type="ECO:0000256" key="4">
    <source>
        <dbReference type="ARBA" id="ARBA00021268"/>
    </source>
</evidence>
<feature type="compositionally biased region" description="Basic and acidic residues" evidence="12">
    <location>
        <begin position="498"/>
        <end position="520"/>
    </location>
</feature>
<keyword evidence="8" id="KW-0067">ATP-binding</keyword>
<protein>
    <recommendedName>
        <fullName evidence="4">Histone acetyltransferase type B catalytic subunit</fullName>
        <ecNumber evidence="3">2.3.1.48</ecNumber>
    </recommendedName>
</protein>
<reference evidence="14 15" key="1">
    <citation type="journal article" date="2017" name="Curr. Biol.">
        <title>Genome architecture and evolution of a unichromosomal asexual nematode.</title>
        <authorList>
            <person name="Fradin H."/>
            <person name="Zegar C."/>
            <person name="Gutwein M."/>
            <person name="Lucas J."/>
            <person name="Kovtun M."/>
            <person name="Corcoran D."/>
            <person name="Baugh L.R."/>
            <person name="Kiontke K."/>
            <person name="Gunsalus K."/>
            <person name="Fitch D.H."/>
            <person name="Piano F."/>
        </authorList>
    </citation>
    <scope>NUCLEOTIDE SEQUENCE [LARGE SCALE GENOMIC DNA]</scope>
    <source>
        <strain evidence="14">PF1309</strain>
    </source>
</reference>
<dbReference type="STRING" id="2018661.A0A2A2JUY0"/>
<dbReference type="PANTHER" id="PTHR12046">
    <property type="entry name" value="HISTONE ACETYLTRANSFERASE TYPE B CATALYTIC SUBUNIT"/>
    <property type="match status" value="1"/>
</dbReference>
<evidence type="ECO:0000256" key="2">
    <source>
        <dbReference type="ARBA" id="ARBA00010543"/>
    </source>
</evidence>
<dbReference type="PROSITE" id="PS51193">
    <property type="entry name" value="HELICASE_ATP_BIND_2"/>
    <property type="match status" value="1"/>
</dbReference>
<dbReference type="EC" id="2.3.1.48" evidence="3"/>
<feature type="compositionally biased region" description="Basic and acidic residues" evidence="12">
    <location>
        <begin position="625"/>
        <end position="640"/>
    </location>
</feature>
<dbReference type="InterPro" id="IPR010614">
    <property type="entry name" value="RAD3-like_helicase_DEAD"/>
</dbReference>
<evidence type="ECO:0000256" key="6">
    <source>
        <dbReference type="ARBA" id="ARBA00022741"/>
    </source>
</evidence>
<dbReference type="GO" id="GO:0042393">
    <property type="term" value="F:histone binding"/>
    <property type="evidence" value="ECO:0007669"/>
    <property type="project" value="InterPro"/>
</dbReference>
<dbReference type="GO" id="GO:0004402">
    <property type="term" value="F:histone acetyltransferase activity"/>
    <property type="evidence" value="ECO:0007669"/>
    <property type="project" value="InterPro"/>
</dbReference>
<evidence type="ECO:0000256" key="8">
    <source>
        <dbReference type="ARBA" id="ARBA00022840"/>
    </source>
</evidence>
<comment type="catalytic activity">
    <reaction evidence="11">
        <text>L-lysyl-[protein] + acetyl-CoA = N(6)-acetyl-L-lysyl-[protein] + CoA + H(+)</text>
        <dbReference type="Rhea" id="RHEA:45948"/>
        <dbReference type="Rhea" id="RHEA-COMP:9752"/>
        <dbReference type="Rhea" id="RHEA-COMP:10731"/>
        <dbReference type="ChEBI" id="CHEBI:15378"/>
        <dbReference type="ChEBI" id="CHEBI:29969"/>
        <dbReference type="ChEBI" id="CHEBI:57287"/>
        <dbReference type="ChEBI" id="CHEBI:57288"/>
        <dbReference type="ChEBI" id="CHEBI:61930"/>
        <dbReference type="EC" id="2.3.1.48"/>
    </reaction>
</comment>
<dbReference type="InterPro" id="IPR019467">
    <property type="entry name" value="Hat1_N"/>
</dbReference>
<dbReference type="GO" id="GO:0005634">
    <property type="term" value="C:nucleus"/>
    <property type="evidence" value="ECO:0007669"/>
    <property type="project" value="UniProtKB-SubCell"/>
</dbReference>
<keyword evidence="6" id="KW-0547">Nucleotide-binding</keyword>